<evidence type="ECO:0000313" key="2">
    <source>
        <dbReference type="Proteomes" id="UP000737402"/>
    </source>
</evidence>
<dbReference type="EMBL" id="JAFBED010000006">
    <property type="protein sequence ID" value="MBM7621004.1"/>
    <property type="molecule type" value="Genomic_DNA"/>
</dbReference>
<proteinExistence type="predicted"/>
<evidence type="ECO:0008006" key="3">
    <source>
        <dbReference type="Google" id="ProtNLM"/>
    </source>
</evidence>
<keyword evidence="2" id="KW-1185">Reference proteome</keyword>
<gene>
    <name evidence="1" type="ORF">JOC95_002877</name>
</gene>
<evidence type="ECO:0000313" key="1">
    <source>
        <dbReference type="EMBL" id="MBM7621004.1"/>
    </source>
</evidence>
<accession>A0ABS2P2A8</accession>
<name>A0ABS2P2A8_9BACI</name>
<organism evidence="1 2">
    <name type="scientific">Sutcliffiella tianshenii</name>
    <dbReference type="NCBI Taxonomy" id="1463404"/>
    <lineage>
        <taxon>Bacteria</taxon>
        <taxon>Bacillati</taxon>
        <taxon>Bacillota</taxon>
        <taxon>Bacilli</taxon>
        <taxon>Bacillales</taxon>
        <taxon>Bacillaceae</taxon>
        <taxon>Sutcliffiella</taxon>
    </lineage>
</organism>
<dbReference type="Proteomes" id="UP000737402">
    <property type="component" value="Unassembled WGS sequence"/>
</dbReference>
<sequence>MFVVHYYEEKNQLLNQLCDNVPAVGDNLVIKGRKATVTNVTALDEKHVHVHVTLEKVVKKQLALDLSKKKKR</sequence>
<reference evidence="1 2" key="1">
    <citation type="submission" date="2021-01" db="EMBL/GenBank/DDBJ databases">
        <title>Genomic Encyclopedia of Type Strains, Phase IV (KMG-IV): sequencing the most valuable type-strain genomes for metagenomic binning, comparative biology and taxonomic classification.</title>
        <authorList>
            <person name="Goeker M."/>
        </authorList>
    </citation>
    <scope>NUCLEOTIDE SEQUENCE [LARGE SCALE GENOMIC DNA]</scope>
    <source>
        <strain evidence="1 2">DSM 25879</strain>
    </source>
</reference>
<comment type="caution">
    <text evidence="1">The sequence shown here is derived from an EMBL/GenBank/DDBJ whole genome shotgun (WGS) entry which is preliminary data.</text>
</comment>
<protein>
    <recommendedName>
        <fullName evidence="3">Preprotein translocase subunit SecA</fullName>
    </recommendedName>
</protein>
<dbReference type="RefSeq" id="WP_204417466.1">
    <property type="nucleotide sequence ID" value="NZ_JAFBED010000006.1"/>
</dbReference>